<feature type="transmembrane region" description="Helical" evidence="1">
    <location>
        <begin position="285"/>
        <end position="309"/>
    </location>
</feature>
<evidence type="ECO:0008006" key="4">
    <source>
        <dbReference type="Google" id="ProtNLM"/>
    </source>
</evidence>
<accession>A0A0P6X8S1</accession>
<keyword evidence="3" id="KW-1185">Reference proteome</keyword>
<feature type="transmembrane region" description="Helical" evidence="1">
    <location>
        <begin position="242"/>
        <end position="264"/>
    </location>
</feature>
<keyword evidence="1" id="KW-0472">Membrane</keyword>
<evidence type="ECO:0000256" key="1">
    <source>
        <dbReference type="SAM" id="Phobius"/>
    </source>
</evidence>
<feature type="transmembrane region" description="Helical" evidence="1">
    <location>
        <begin position="458"/>
        <end position="475"/>
    </location>
</feature>
<protein>
    <recommendedName>
        <fullName evidence="4">Glycosyltransferase RgtA/B/C/D-like domain-containing protein</fullName>
    </recommendedName>
</protein>
<comment type="caution">
    <text evidence="2">The sequence shown here is derived from an EMBL/GenBank/DDBJ whole genome shotgun (WGS) entry which is preliminary data.</text>
</comment>
<feature type="transmembrane region" description="Helical" evidence="1">
    <location>
        <begin position="93"/>
        <end position="111"/>
    </location>
</feature>
<feature type="transmembrane region" description="Helical" evidence="1">
    <location>
        <begin position="117"/>
        <end position="136"/>
    </location>
</feature>
<dbReference type="STRING" id="229920.ADM99_08785"/>
<sequence length="688" mass="77335">MKKYLLAHRFELIVVVLVLASSFYVAFAPANNLMNWYSTDDAFYYFKTAQNVSEGYGLTFDRIGRSSGFHPLWMLVCIPVFALARFDLMLPLRVLVLVAGVFNAGTGILLYRMTRRVISEPAAIVTSFLWLLTPSIQGVTSRLGMESTISAFFIVFLFHEVSGFQANQNTWQGRLKEVLPVGLVAALTILSRLDNIFLVGMAGIWLVFRRNRLNGLLLADMAFFYIAPIVSAFWRLKPGADYYMYTTAVYVLVGVSLIMKPVLFELSGVYRARSQNSWLRLAVRILVSLVVTDGLAFGLLTGMTAIGIIPGFPRSIPIADLVISAVIMLVMHGIDWFTHGKKETTNDSVSLRTWNSWLPEGLGYALPIAVLMGFYFCFNYFYFGTPSPVSGQIKQWWGSLPNTVYGRPNEVWEGLLGFPEKERGPWNPLLSLINTRIEDAAEAAGKTVFDDPFQTQMIFQWTLFCLGAGLLIYVYRRKVLASLSALVIPASFAGAMCQIVSYMGTSYVNTRPWYWVQEMVLLVLLGGILFEAGLTVFSRLHMPGNIQQTIVVFFSLFLVYIYAADLISFVPYYVKPGRENLYLAGVVALEKETPKGAKIGSTGGGVIAYFIKDRTIINLDGLMNSTYYFHLLKQGKANQYMDEIGMQYLHGNKYMITNSDPYMGLFKNRVEFIKDVWGSGLYRYLPGK</sequence>
<organism evidence="2 3">
    <name type="scientific">Leptolinea tardivitalis</name>
    <dbReference type="NCBI Taxonomy" id="229920"/>
    <lineage>
        <taxon>Bacteria</taxon>
        <taxon>Bacillati</taxon>
        <taxon>Chloroflexota</taxon>
        <taxon>Anaerolineae</taxon>
        <taxon>Anaerolineales</taxon>
        <taxon>Anaerolineaceae</taxon>
        <taxon>Leptolinea</taxon>
    </lineage>
</organism>
<dbReference type="RefSeq" id="WP_062420150.1">
    <property type="nucleotide sequence ID" value="NZ_BBYA01000001.1"/>
</dbReference>
<gene>
    <name evidence="2" type="ORF">ADM99_08785</name>
</gene>
<keyword evidence="1" id="KW-1133">Transmembrane helix</keyword>
<feature type="transmembrane region" description="Helical" evidence="1">
    <location>
        <begin position="178"/>
        <end position="208"/>
    </location>
</feature>
<feature type="transmembrane region" description="Helical" evidence="1">
    <location>
        <begin position="12"/>
        <end position="30"/>
    </location>
</feature>
<reference evidence="2 3" key="1">
    <citation type="submission" date="2015-07" db="EMBL/GenBank/DDBJ databases">
        <title>Genome sequence of Leptolinea tardivitalis DSM 16556.</title>
        <authorList>
            <person name="Hemp J."/>
            <person name="Ward L.M."/>
            <person name="Pace L.A."/>
            <person name="Fischer W.W."/>
        </authorList>
    </citation>
    <scope>NUCLEOTIDE SEQUENCE [LARGE SCALE GENOMIC DNA]</scope>
    <source>
        <strain evidence="2 3">YMTK-2</strain>
    </source>
</reference>
<feature type="transmembrane region" description="Helical" evidence="1">
    <location>
        <begin position="482"/>
        <end position="503"/>
    </location>
</feature>
<feature type="transmembrane region" description="Helical" evidence="1">
    <location>
        <begin position="315"/>
        <end position="334"/>
    </location>
</feature>
<keyword evidence="1" id="KW-0812">Transmembrane</keyword>
<dbReference type="AlphaFoldDB" id="A0A0P6X8S1"/>
<dbReference type="EMBL" id="LGCK01000010">
    <property type="protein sequence ID" value="KPL71576.1"/>
    <property type="molecule type" value="Genomic_DNA"/>
</dbReference>
<feature type="transmembrane region" description="Helical" evidence="1">
    <location>
        <begin position="215"/>
        <end position="236"/>
    </location>
</feature>
<proteinExistence type="predicted"/>
<evidence type="ECO:0000313" key="2">
    <source>
        <dbReference type="EMBL" id="KPL71576.1"/>
    </source>
</evidence>
<feature type="transmembrane region" description="Helical" evidence="1">
    <location>
        <begin position="549"/>
        <end position="574"/>
    </location>
</feature>
<feature type="transmembrane region" description="Helical" evidence="1">
    <location>
        <begin position="515"/>
        <end position="537"/>
    </location>
</feature>
<feature type="transmembrane region" description="Helical" evidence="1">
    <location>
        <begin position="362"/>
        <end position="383"/>
    </location>
</feature>
<name>A0A0P6X8S1_9CHLR</name>
<evidence type="ECO:0000313" key="3">
    <source>
        <dbReference type="Proteomes" id="UP000050430"/>
    </source>
</evidence>
<dbReference type="OrthoDB" id="9125015at2"/>
<dbReference type="Proteomes" id="UP000050430">
    <property type="component" value="Unassembled WGS sequence"/>
</dbReference>